<evidence type="ECO:0000313" key="2">
    <source>
        <dbReference type="EMBL" id="CAB3411191.1"/>
    </source>
</evidence>
<name>A0A8S1F5R8_9PELO</name>
<feature type="chain" id="PRO_5035859718" evidence="1">
    <location>
        <begin position="17"/>
        <end position="129"/>
    </location>
</feature>
<protein>
    <submittedName>
        <fullName evidence="2">Uncharacterized protein</fullName>
    </submittedName>
</protein>
<feature type="signal peptide" evidence="1">
    <location>
        <begin position="1"/>
        <end position="16"/>
    </location>
</feature>
<gene>
    <name evidence="2" type="ORF">CBOVIS_LOCUS12610</name>
</gene>
<proteinExistence type="predicted"/>
<sequence>MRFYLVLLVSLNLCIAQFNIPLPFGNIVLNKNEKGDLEIGGGQSLNLFGWGGSRDFKLTSGNGTFKIDKTDKVLVNGTTFGGDGSFGIDEKRGIDVGQNVTIGNQTLIGGPGKESNFLEGLINLFKPQH</sequence>
<organism evidence="2 3">
    <name type="scientific">Caenorhabditis bovis</name>
    <dbReference type="NCBI Taxonomy" id="2654633"/>
    <lineage>
        <taxon>Eukaryota</taxon>
        <taxon>Metazoa</taxon>
        <taxon>Ecdysozoa</taxon>
        <taxon>Nematoda</taxon>
        <taxon>Chromadorea</taxon>
        <taxon>Rhabditida</taxon>
        <taxon>Rhabditina</taxon>
        <taxon>Rhabditomorpha</taxon>
        <taxon>Rhabditoidea</taxon>
        <taxon>Rhabditidae</taxon>
        <taxon>Peloderinae</taxon>
        <taxon>Caenorhabditis</taxon>
    </lineage>
</organism>
<dbReference type="OrthoDB" id="5802376at2759"/>
<evidence type="ECO:0000313" key="3">
    <source>
        <dbReference type="Proteomes" id="UP000494206"/>
    </source>
</evidence>
<dbReference type="Proteomes" id="UP000494206">
    <property type="component" value="Unassembled WGS sequence"/>
</dbReference>
<evidence type="ECO:0000256" key="1">
    <source>
        <dbReference type="SAM" id="SignalP"/>
    </source>
</evidence>
<dbReference type="EMBL" id="CADEPM010000012">
    <property type="protein sequence ID" value="CAB3411191.1"/>
    <property type="molecule type" value="Genomic_DNA"/>
</dbReference>
<reference evidence="2 3" key="1">
    <citation type="submission" date="2020-04" db="EMBL/GenBank/DDBJ databases">
        <authorList>
            <person name="Laetsch R D."/>
            <person name="Stevens L."/>
            <person name="Kumar S."/>
            <person name="Blaxter L. M."/>
        </authorList>
    </citation>
    <scope>NUCLEOTIDE SEQUENCE [LARGE SCALE GENOMIC DNA]</scope>
</reference>
<keyword evidence="3" id="KW-1185">Reference proteome</keyword>
<dbReference type="AlphaFoldDB" id="A0A8S1F5R8"/>
<comment type="caution">
    <text evidence="2">The sequence shown here is derived from an EMBL/GenBank/DDBJ whole genome shotgun (WGS) entry which is preliminary data.</text>
</comment>
<accession>A0A8S1F5R8</accession>
<keyword evidence="1" id="KW-0732">Signal</keyword>